<evidence type="ECO:0000256" key="5">
    <source>
        <dbReference type="ARBA" id="ARBA00022695"/>
    </source>
</evidence>
<evidence type="ECO:0000256" key="2">
    <source>
        <dbReference type="ARBA" id="ARBA00020035"/>
    </source>
</evidence>
<evidence type="ECO:0000256" key="8">
    <source>
        <dbReference type="RuleBase" id="RU004330"/>
    </source>
</evidence>
<evidence type="ECO:0000313" key="10">
    <source>
        <dbReference type="EMBL" id="AMN92168.1"/>
    </source>
</evidence>
<dbReference type="EC" id="2.7.7.48" evidence="1 8"/>
<dbReference type="Pfam" id="PF00602">
    <property type="entry name" value="Flu_PB1"/>
    <property type="match status" value="1"/>
</dbReference>
<dbReference type="GO" id="GO:0000166">
    <property type="term" value="F:nucleotide binding"/>
    <property type="evidence" value="ECO:0007669"/>
    <property type="project" value="UniProtKB-KW"/>
</dbReference>
<dbReference type="GO" id="GO:0003968">
    <property type="term" value="F:RNA-directed RNA polymerase activity"/>
    <property type="evidence" value="ECO:0007669"/>
    <property type="project" value="UniProtKB-KW"/>
</dbReference>
<comment type="catalytic activity">
    <reaction evidence="8">
        <text>RNA(n) + a ribonucleoside 5'-triphosphate = RNA(n+1) + diphosphate</text>
        <dbReference type="Rhea" id="RHEA:21248"/>
        <dbReference type="Rhea" id="RHEA-COMP:14527"/>
        <dbReference type="Rhea" id="RHEA-COMP:17342"/>
        <dbReference type="ChEBI" id="CHEBI:33019"/>
        <dbReference type="ChEBI" id="CHEBI:61557"/>
        <dbReference type="ChEBI" id="CHEBI:140395"/>
        <dbReference type="EC" id="2.7.7.48"/>
    </reaction>
</comment>
<reference evidence="11" key="1">
    <citation type="journal article" date="2015" name="Emerg. Infect. Dis.">
        <title>Novel thogotovirus associated with febrile illness and death, United States, 2014.</title>
        <authorList>
            <person name="Kosoy O.I."/>
            <person name="Lambert A.J."/>
            <person name="Hawkinson D.J."/>
            <person name="Pastula D.M."/>
            <person name="Goldsmith C.S."/>
            <person name="Hunt D.C."/>
            <person name="Staples J.E."/>
        </authorList>
    </citation>
    <scope>NUCLEOTIDE SEQUENCE [LARGE SCALE GENOMIC DNA]</scope>
</reference>
<dbReference type="InterPro" id="IPR007099">
    <property type="entry name" value="RNA-dir_pol_NSvirus"/>
</dbReference>
<accession>A0A140H4W7</accession>
<evidence type="ECO:0000256" key="6">
    <source>
        <dbReference type="ARBA" id="ARBA00022741"/>
    </source>
</evidence>
<evidence type="ECO:0000256" key="1">
    <source>
        <dbReference type="ARBA" id="ARBA00012494"/>
    </source>
</evidence>
<dbReference type="InterPro" id="IPR001407">
    <property type="entry name" value="RNA_pol_PB1_influenza"/>
</dbReference>
<keyword evidence="4" id="KW-0808">Transferase</keyword>
<dbReference type="GO" id="GO:0003723">
    <property type="term" value="F:RNA binding"/>
    <property type="evidence" value="ECO:0007669"/>
    <property type="project" value="InterPro"/>
</dbReference>
<keyword evidence="3 8" id="KW-0696">RNA-directed RNA polymerase</keyword>
<sequence>MNLFSPRTCLSPTETQELLYAYTGPAPVAYGTRTRAVLENVLRPYKYFYPEEDVQRALMIKTGMKSPDNISTRTPSSGFHRDSVILLSEQLMHKYPEGFERLKTWLECDLLEMNYSELSKGRQTLSFLRDRNQPAPIALEETIEYLQQNLNRPIGQSMMCYLNAIMEVLSLPKTTFTYEVATQLAHFDYDEFDDGETGPLRMHFERAKKKVTITLTRQELWSKMCTLGTMWKHLERGRLNRRTIATPSMLVRGFVKVVEDAARVLLECLPSSGVPVGGEEKLAKLSSKLETVAEVTGELSGDQEKFNECLDPDAMRIMWTVFLRDQPDWMKKLFNIPFLVFKSKIADIGEGLTYEKSKIIRNFPLGTYQSEFDDLLPNLVRNKEGEPVGVKCTLGMFMGMFNLSSTLLALIAADREEITGDHVESSDDFIHFFKTKTHDEMFKQAELLRWSLKLVGINMSPSKCILISPAGIGEFNSKYHHRDFVGNVATDLPSLVPGGKNPSSDLAMGLNVIRHSVNTNQMNFISGDLALRIFTKAYRYSYMAEGVTRRTKFLEAISQEPKLLNQGAKTVHCSGTIHLDEICLRYKMGLISEQELCRLMNPSNPISKMGDEVVAFRPEGKLPLVLEDTSVGSCFKYNFTRNRTVVDKPHRVLLEKEIKYQQMTSFVEECFPELMIKQNAMPGTVKNACKRRIEYIIDQSDLPQDVKRSLVEELG</sequence>
<evidence type="ECO:0000259" key="9">
    <source>
        <dbReference type="PROSITE" id="PS50525"/>
    </source>
</evidence>
<dbReference type="PROSITE" id="PS50525">
    <property type="entry name" value="RDRP_SSRNA_NEG_SEG"/>
    <property type="match status" value="1"/>
</dbReference>
<keyword evidence="6" id="KW-0547">Nucleotide-binding</keyword>
<protein>
    <recommendedName>
        <fullName evidence="2 8">RNA-directed RNA polymerase catalytic subunit</fullName>
        <ecNumber evidence="1 8">2.7.7.48</ecNumber>
    </recommendedName>
</protein>
<keyword evidence="5" id="KW-0548">Nucleotidyltransferase</keyword>
<name>A0A140H4W7_9ORTO</name>
<dbReference type="EMBL" id="KU708254">
    <property type="protein sequence ID" value="AMN92168.1"/>
    <property type="molecule type" value="Viral_cRNA"/>
</dbReference>
<dbReference type="PIRSF" id="PIRSF000827">
    <property type="entry name" value="RdRPol_OMV"/>
    <property type="match status" value="1"/>
</dbReference>
<dbReference type="GO" id="GO:0039694">
    <property type="term" value="P:viral RNA genome replication"/>
    <property type="evidence" value="ECO:0007669"/>
    <property type="project" value="InterPro"/>
</dbReference>
<dbReference type="Proteomes" id="UP000181617">
    <property type="component" value="Genome"/>
</dbReference>
<evidence type="ECO:0000256" key="4">
    <source>
        <dbReference type="ARBA" id="ARBA00022679"/>
    </source>
</evidence>
<reference evidence="10 11" key="2">
    <citation type="journal article" date="2015" name="J. Clin. Virol.">
        <title>Molecular, serological and in vitro culture-based characterization of Bourbon virus, a newly described human pathogen of the genus Thogotovirus.</title>
        <authorList>
            <person name="Lambert A.J."/>
            <person name="Velez J.O."/>
            <person name="Brault A.C."/>
            <person name="Calvert A.E."/>
            <person name="Bell-Sakyi L."/>
            <person name="Bosco-Lauth A.M."/>
            <person name="Staples J.E."/>
            <person name="Kosoy O.I."/>
        </authorList>
    </citation>
    <scope>NUCLEOTIDE SEQUENCE [LARGE SCALE GENOMIC DNA]</scope>
    <source>
        <strain evidence="10">Original</strain>
    </source>
</reference>
<feature type="domain" description="RdRp catalytic" evidence="9">
    <location>
        <begin position="286"/>
        <end position="465"/>
    </location>
</feature>
<proteinExistence type="predicted"/>
<organism evidence="10 11">
    <name type="scientific">Bourbon virus</name>
    <dbReference type="NCBI Taxonomy" id="1618189"/>
    <lineage>
        <taxon>Viruses</taxon>
        <taxon>Riboviria</taxon>
        <taxon>Orthornavirae</taxon>
        <taxon>Negarnaviricota</taxon>
        <taxon>Polyploviricotina</taxon>
        <taxon>Insthoviricetes</taxon>
        <taxon>Articulavirales</taxon>
        <taxon>Orthomyxoviridae</taxon>
        <taxon>Thogotovirus</taxon>
        <taxon>Thogotovirus bourbonense</taxon>
    </lineage>
</organism>
<dbReference type="SMR" id="A0A140H4W7"/>
<evidence type="ECO:0000256" key="3">
    <source>
        <dbReference type="ARBA" id="ARBA00022484"/>
    </source>
</evidence>
<gene>
    <name evidence="10" type="primary">PB1</name>
</gene>
<evidence type="ECO:0000256" key="7">
    <source>
        <dbReference type="ARBA" id="ARBA00022953"/>
    </source>
</evidence>
<keyword evidence="7" id="KW-0693">Viral RNA replication</keyword>
<evidence type="ECO:0000313" key="11">
    <source>
        <dbReference type="Proteomes" id="UP000181617"/>
    </source>
</evidence>